<evidence type="ECO:0008006" key="3">
    <source>
        <dbReference type="Google" id="ProtNLM"/>
    </source>
</evidence>
<dbReference type="EMBL" id="MAEI02000001">
    <property type="protein sequence ID" value="MEO1780963.1"/>
    <property type="molecule type" value="Genomic_DNA"/>
</dbReference>
<organism evidence="1 2">
    <name type="scientific">Enterococcus diestrammenae</name>
    <dbReference type="NCBI Taxonomy" id="1155073"/>
    <lineage>
        <taxon>Bacteria</taxon>
        <taxon>Bacillati</taxon>
        <taxon>Bacillota</taxon>
        <taxon>Bacilli</taxon>
        <taxon>Lactobacillales</taxon>
        <taxon>Enterococcaceae</taxon>
        <taxon>Enterococcus</taxon>
    </lineage>
</organism>
<accession>A0ABV0EYS2</accession>
<sequence>MVDLTAEKRQELWHALTVLQKETLLAHKKYRLQSLFLTENFLEDKAWQFADFKEDPFYPKGENKLYCRCGRQVKYQFILVSTETGELMPLGSTHFAQHLGVPELVAHQVRSGLHQIDRGLDLILQQVAVGLHFPEKLYREAQVRQLLPKLPAEVAERLQAFAVADLPIYQEDQQVLFEVLKQANKGRQESRSWQPQRVGRKQTQTKDNPLEELIRHLRHVELGERIEVAAFADYLGESQRTLRRWLGLLMGGRFAVQVRQVGDDYYRIK</sequence>
<reference evidence="1 2" key="2">
    <citation type="submission" date="2024-02" db="EMBL/GenBank/DDBJ databases">
        <title>The Genome Sequence of Enterococcus diestrammenae JM9A.</title>
        <authorList>
            <person name="Earl A."/>
            <person name="Manson A."/>
            <person name="Gilmore M."/>
            <person name="Sanders J."/>
            <person name="Shea T."/>
            <person name="Howe W."/>
            <person name="Livny J."/>
            <person name="Cuomo C."/>
            <person name="Neafsey D."/>
            <person name="Birren B."/>
        </authorList>
    </citation>
    <scope>NUCLEOTIDE SEQUENCE [LARGE SCALE GENOMIC DNA]</scope>
    <source>
        <strain evidence="1 2">JM9A</strain>
    </source>
</reference>
<gene>
    <name evidence="1" type="ORF">BAU18_000541</name>
</gene>
<keyword evidence="2" id="KW-1185">Reference proteome</keyword>
<protein>
    <recommendedName>
        <fullName evidence="3">HTH deoR-type domain-containing protein</fullName>
    </recommendedName>
</protein>
<proteinExistence type="predicted"/>
<dbReference type="Proteomes" id="UP001429357">
    <property type="component" value="Unassembled WGS sequence"/>
</dbReference>
<name>A0ABV0EYS2_9ENTE</name>
<comment type="caution">
    <text evidence="1">The sequence shown here is derived from an EMBL/GenBank/DDBJ whole genome shotgun (WGS) entry which is preliminary data.</text>
</comment>
<evidence type="ECO:0000313" key="2">
    <source>
        <dbReference type="Proteomes" id="UP001429357"/>
    </source>
</evidence>
<reference evidence="2" key="1">
    <citation type="submission" date="2016-06" db="EMBL/GenBank/DDBJ databases">
        <title>Four novel species of enterococci isolated from chicken manure.</title>
        <authorList>
            <person name="Van Tyne D."/>
        </authorList>
    </citation>
    <scope>NUCLEOTIDE SEQUENCE [LARGE SCALE GENOMIC DNA]</scope>
    <source>
        <strain evidence="2">JM9A</strain>
    </source>
</reference>
<evidence type="ECO:0000313" key="1">
    <source>
        <dbReference type="EMBL" id="MEO1780963.1"/>
    </source>
</evidence>
<dbReference type="RefSeq" id="WP_161870592.1">
    <property type="nucleotide sequence ID" value="NZ_MAEI02000001.1"/>
</dbReference>